<dbReference type="SUPFAM" id="SSF52266">
    <property type="entry name" value="SGNH hydrolase"/>
    <property type="match status" value="1"/>
</dbReference>
<dbReference type="EMBL" id="OZ037949">
    <property type="protein sequence ID" value="CAL1710909.1"/>
    <property type="molecule type" value="Genomic_DNA"/>
</dbReference>
<keyword evidence="2" id="KW-0732">Signal</keyword>
<reference evidence="4" key="1">
    <citation type="submission" date="2024-04" db="EMBL/GenBank/DDBJ databases">
        <authorList>
            <person name="Shaw F."/>
            <person name="Minotto A."/>
        </authorList>
    </citation>
    <scope>NUCLEOTIDE SEQUENCE [LARGE SCALE GENOMIC DNA]</scope>
</reference>
<dbReference type="Pfam" id="PF00657">
    <property type="entry name" value="Lipase_GDSL"/>
    <property type="match status" value="1"/>
</dbReference>
<dbReference type="InterPro" id="IPR036514">
    <property type="entry name" value="SGNH_hydro_sf"/>
</dbReference>
<evidence type="ECO:0000256" key="2">
    <source>
        <dbReference type="SAM" id="SignalP"/>
    </source>
</evidence>
<evidence type="ECO:0000256" key="1">
    <source>
        <dbReference type="ARBA" id="ARBA00022801"/>
    </source>
</evidence>
<accession>A0ABP1DVA1</accession>
<dbReference type="InterPro" id="IPR051058">
    <property type="entry name" value="GDSL_Est/Lipase"/>
</dbReference>
<dbReference type="InterPro" id="IPR001087">
    <property type="entry name" value="GDSL"/>
</dbReference>
<evidence type="ECO:0000313" key="4">
    <source>
        <dbReference type="Proteomes" id="UP001497453"/>
    </source>
</evidence>
<feature type="signal peptide" evidence="2">
    <location>
        <begin position="1"/>
        <end position="18"/>
    </location>
</feature>
<gene>
    <name evidence="3" type="ORF">GFSPODELE1_LOCUS8075</name>
</gene>
<keyword evidence="4" id="KW-1185">Reference proteome</keyword>
<protein>
    <recommendedName>
        <fullName evidence="5">Carbohydrate esterase family 16 protein</fullName>
    </recommendedName>
</protein>
<evidence type="ECO:0008006" key="5">
    <source>
        <dbReference type="Google" id="ProtNLM"/>
    </source>
</evidence>
<name>A0ABP1DVA1_9APHY</name>
<proteinExistence type="predicted"/>
<sequence length="316" mass="34126">MFLSISTVLFVIVGVATAAGPSSNQIKNLVTFGDSYTDAMQTGDGGTAWPTYAAGYGNFTLFPFAKAGASCSNNLTSTPFLSVAEGQVPLYLSEKNAGTIHVPPQETIYTLWIGTNDVGANAILTGHQAPGVTVVDTTACAVNWVKTLYQTGARNFLFQNMIPLQHTPMYSPNAYPNRYWTAARNTTEWSLTMTELVSSGNTLAKLMLQDLTPTLPGAHVGLFDSYALFTDMIAHPQNYLNGTAPLNVTDAINACIFQVDEPTSGPADCTTATGTDKDSFLWWDEVHPSEQADRVVAREITAAIKRTSSRWTTWLS</sequence>
<dbReference type="Proteomes" id="UP001497453">
    <property type="component" value="Chromosome 6"/>
</dbReference>
<evidence type="ECO:0000313" key="3">
    <source>
        <dbReference type="EMBL" id="CAL1710909.1"/>
    </source>
</evidence>
<feature type="chain" id="PRO_5047242431" description="Carbohydrate esterase family 16 protein" evidence="2">
    <location>
        <begin position="19"/>
        <end position="316"/>
    </location>
</feature>
<organism evidence="3 4">
    <name type="scientific">Somion occarium</name>
    <dbReference type="NCBI Taxonomy" id="3059160"/>
    <lineage>
        <taxon>Eukaryota</taxon>
        <taxon>Fungi</taxon>
        <taxon>Dikarya</taxon>
        <taxon>Basidiomycota</taxon>
        <taxon>Agaricomycotina</taxon>
        <taxon>Agaricomycetes</taxon>
        <taxon>Polyporales</taxon>
        <taxon>Cerrenaceae</taxon>
        <taxon>Somion</taxon>
    </lineage>
</organism>
<dbReference type="Gene3D" id="3.40.50.1110">
    <property type="entry name" value="SGNH hydrolase"/>
    <property type="match status" value="1"/>
</dbReference>
<keyword evidence="1" id="KW-0378">Hydrolase</keyword>
<dbReference type="PANTHER" id="PTHR45648:SF22">
    <property type="entry name" value="GDSL LIPASE_ACYLHYDROLASE FAMILY PROTEIN (AFU_ORTHOLOGUE AFUA_4G14700)"/>
    <property type="match status" value="1"/>
</dbReference>
<dbReference type="PANTHER" id="PTHR45648">
    <property type="entry name" value="GDSL LIPASE/ACYLHYDROLASE FAMILY PROTEIN (AFU_ORTHOLOGUE AFUA_4G14700)"/>
    <property type="match status" value="1"/>
</dbReference>